<dbReference type="InterPro" id="IPR006187">
    <property type="entry name" value="Claudin"/>
</dbReference>
<evidence type="ECO:0000313" key="12">
    <source>
        <dbReference type="Ensembl" id="ENSPSIP00000002193.1"/>
    </source>
</evidence>
<evidence type="ECO:0000256" key="3">
    <source>
        <dbReference type="ARBA" id="ARBA00008295"/>
    </source>
</evidence>
<sequence length="307" mass="32476">MSGNGGTRRRRRESLTPRPSRPALAPARVSQQGEDARRAAGVGSLGLQLPLLIRLPAGPGALRSCCRSPSASASPMSSMAAQILAFLLAIAGWVLVSSTLPTDYWKVSSIDGTVITTATFWANLWKTCVTDSTGVSNCKDFPSMLALDGYIQACRGLMIAAVSLGFFGSVFALLGMKCTKVGGSDQTKAKVACLAGMIFILSGLCSMTGCSLYANRITSEFFDPTFIAQKYELGAALFIGWAGASLCIIGGSIFCFSIAENRKSSRMGYTYNGATSVMSSRTKVHNSAADFLPPKGPPKHFDKNAYV</sequence>
<name>K7F2D3_PELSI</name>
<dbReference type="InterPro" id="IPR017974">
    <property type="entry name" value="Claudin_CS"/>
</dbReference>
<reference evidence="13" key="1">
    <citation type="submission" date="2011-10" db="EMBL/GenBank/DDBJ databases">
        <authorList>
            <consortium name="Soft-shell Turtle Genome Consortium"/>
        </authorList>
    </citation>
    <scope>NUCLEOTIDE SEQUENCE [LARGE SCALE GENOMIC DNA]</scope>
    <source>
        <strain evidence="13">Daiwa-1</strain>
    </source>
</reference>
<dbReference type="GO" id="GO:0005198">
    <property type="term" value="F:structural molecule activity"/>
    <property type="evidence" value="ECO:0007669"/>
    <property type="project" value="InterPro"/>
</dbReference>
<comment type="subcellular location">
    <subcellularLocation>
        <location evidence="1">Cell junction</location>
        <location evidence="1">Tight junction</location>
    </subcellularLocation>
    <subcellularLocation>
        <location evidence="2">Cell membrane</location>
        <topology evidence="2">Multi-pass membrane protein</topology>
    </subcellularLocation>
</comment>
<gene>
    <name evidence="12" type="primary">CLDN10</name>
</gene>
<evidence type="ECO:0000256" key="9">
    <source>
        <dbReference type="ARBA" id="ARBA00023136"/>
    </source>
</evidence>
<evidence type="ECO:0000313" key="13">
    <source>
        <dbReference type="Proteomes" id="UP000007267"/>
    </source>
</evidence>
<keyword evidence="13" id="KW-1185">Reference proteome</keyword>
<dbReference type="Proteomes" id="UP000007267">
    <property type="component" value="Unassembled WGS sequence"/>
</dbReference>
<dbReference type="AlphaFoldDB" id="K7F2D3"/>
<feature type="transmembrane region" description="Helical" evidence="11">
    <location>
        <begin position="194"/>
        <end position="214"/>
    </location>
</feature>
<dbReference type="Gene3D" id="1.20.140.150">
    <property type="match status" value="1"/>
</dbReference>
<dbReference type="RefSeq" id="XP_006128199.2">
    <property type="nucleotide sequence ID" value="XM_006128137.3"/>
</dbReference>
<protein>
    <submittedName>
        <fullName evidence="12">Claudin 10</fullName>
    </submittedName>
</protein>
<evidence type="ECO:0000256" key="8">
    <source>
        <dbReference type="ARBA" id="ARBA00022989"/>
    </source>
</evidence>
<evidence type="ECO:0000256" key="10">
    <source>
        <dbReference type="SAM" id="MobiDB-lite"/>
    </source>
</evidence>
<keyword evidence="7" id="KW-0965">Cell junction</keyword>
<dbReference type="InterPro" id="IPR004031">
    <property type="entry name" value="PMP22/EMP/MP20/Claudin"/>
</dbReference>
<proteinExistence type="inferred from homology"/>
<dbReference type="KEGG" id="pss:102463168"/>
<evidence type="ECO:0000256" key="1">
    <source>
        <dbReference type="ARBA" id="ARBA00004435"/>
    </source>
</evidence>
<keyword evidence="4" id="KW-0796">Tight junction</keyword>
<dbReference type="STRING" id="13735.ENSPSIP00000002193"/>
<evidence type="ECO:0000256" key="6">
    <source>
        <dbReference type="ARBA" id="ARBA00022692"/>
    </source>
</evidence>
<dbReference type="Ensembl" id="ENSPSIT00000002200.1">
    <property type="protein sequence ID" value="ENSPSIP00000002193.1"/>
    <property type="gene ID" value="ENSPSIG00000002185.1"/>
</dbReference>
<reference evidence="12" key="4">
    <citation type="submission" date="2025-09" db="UniProtKB">
        <authorList>
            <consortium name="Ensembl"/>
        </authorList>
    </citation>
    <scope>IDENTIFICATION</scope>
</reference>
<dbReference type="eggNOG" id="ENOG502QPNP">
    <property type="taxonomic scope" value="Eukaryota"/>
</dbReference>
<keyword evidence="5" id="KW-1003">Cell membrane</keyword>
<dbReference type="EMBL" id="AGCU01120103">
    <property type="status" value="NOT_ANNOTATED_CDS"/>
    <property type="molecule type" value="Genomic_DNA"/>
</dbReference>
<feature type="transmembrane region" description="Helical" evidence="11">
    <location>
        <begin position="234"/>
        <end position="259"/>
    </location>
</feature>
<organism evidence="12 13">
    <name type="scientific">Pelodiscus sinensis</name>
    <name type="common">Chinese softshell turtle</name>
    <name type="synonym">Trionyx sinensis</name>
    <dbReference type="NCBI Taxonomy" id="13735"/>
    <lineage>
        <taxon>Eukaryota</taxon>
        <taxon>Metazoa</taxon>
        <taxon>Chordata</taxon>
        <taxon>Craniata</taxon>
        <taxon>Vertebrata</taxon>
        <taxon>Euteleostomi</taxon>
        <taxon>Archelosauria</taxon>
        <taxon>Testudinata</taxon>
        <taxon>Testudines</taxon>
        <taxon>Cryptodira</taxon>
        <taxon>Trionychia</taxon>
        <taxon>Trionychidae</taxon>
        <taxon>Pelodiscus</taxon>
    </lineage>
</organism>
<comment type="similarity">
    <text evidence="3">Belongs to the claudin family.</text>
</comment>
<dbReference type="PRINTS" id="PR01383">
    <property type="entry name" value="CLAUDIN10"/>
</dbReference>
<dbReference type="PRINTS" id="PR01077">
    <property type="entry name" value="CLAUDIN"/>
</dbReference>
<dbReference type="InterPro" id="IPR003554">
    <property type="entry name" value="Claudin10"/>
</dbReference>
<evidence type="ECO:0000256" key="11">
    <source>
        <dbReference type="SAM" id="Phobius"/>
    </source>
</evidence>
<feature type="compositionally biased region" description="Low complexity" evidence="10">
    <location>
        <begin position="16"/>
        <end position="28"/>
    </location>
</feature>
<dbReference type="EMBL" id="AGCU01120104">
    <property type="status" value="NOT_ANNOTATED_CDS"/>
    <property type="molecule type" value="Genomic_DNA"/>
</dbReference>
<feature type="region of interest" description="Disordered" evidence="10">
    <location>
        <begin position="1"/>
        <end position="35"/>
    </location>
</feature>
<keyword evidence="6 11" id="KW-0812">Transmembrane</keyword>
<dbReference type="GeneTree" id="ENSGT00940000155232"/>
<keyword evidence="8 11" id="KW-1133">Transmembrane helix</keyword>
<dbReference type="HOGENOM" id="CLU_076370_0_0_1"/>
<evidence type="ECO:0000256" key="4">
    <source>
        <dbReference type="ARBA" id="ARBA00022427"/>
    </source>
</evidence>
<dbReference type="PROSITE" id="PS01346">
    <property type="entry name" value="CLAUDIN"/>
    <property type="match status" value="1"/>
</dbReference>
<dbReference type="GO" id="GO:0005886">
    <property type="term" value="C:plasma membrane"/>
    <property type="evidence" value="ECO:0007669"/>
    <property type="project" value="UniProtKB-SubCell"/>
</dbReference>
<accession>K7F2D3</accession>
<dbReference type="OrthoDB" id="9936647at2759"/>
<feature type="transmembrane region" description="Helical" evidence="11">
    <location>
        <begin position="150"/>
        <end position="174"/>
    </location>
</feature>
<keyword evidence="9 11" id="KW-0472">Membrane</keyword>
<dbReference type="GO" id="GO:0005737">
    <property type="term" value="C:cytoplasm"/>
    <property type="evidence" value="ECO:0007669"/>
    <property type="project" value="Ensembl"/>
</dbReference>
<reference evidence="13" key="2">
    <citation type="journal article" date="2013" name="Nat. Genet.">
        <title>The draft genomes of soft-shell turtle and green sea turtle yield insights into the development and evolution of the turtle-specific body plan.</title>
        <authorList>
            <person name="Wang Z."/>
            <person name="Pascual-Anaya J."/>
            <person name="Zadissa A."/>
            <person name="Li W."/>
            <person name="Niimura Y."/>
            <person name="Huang Z."/>
            <person name="Li C."/>
            <person name="White S."/>
            <person name="Xiong Z."/>
            <person name="Fang D."/>
            <person name="Wang B."/>
            <person name="Ming Y."/>
            <person name="Chen Y."/>
            <person name="Zheng Y."/>
            <person name="Kuraku S."/>
            <person name="Pignatelli M."/>
            <person name="Herrero J."/>
            <person name="Beal K."/>
            <person name="Nozawa M."/>
            <person name="Li Q."/>
            <person name="Wang J."/>
            <person name="Zhang H."/>
            <person name="Yu L."/>
            <person name="Shigenobu S."/>
            <person name="Wang J."/>
            <person name="Liu J."/>
            <person name="Flicek P."/>
            <person name="Searle S."/>
            <person name="Wang J."/>
            <person name="Kuratani S."/>
            <person name="Yin Y."/>
            <person name="Aken B."/>
            <person name="Zhang G."/>
            <person name="Irie N."/>
        </authorList>
    </citation>
    <scope>NUCLEOTIDE SEQUENCE [LARGE SCALE GENOMIC DNA]</scope>
    <source>
        <strain evidence="13">Daiwa-1</strain>
    </source>
</reference>
<dbReference type="CTD" id="9071"/>
<dbReference type="PANTHER" id="PTHR12002">
    <property type="entry name" value="CLAUDIN"/>
    <property type="match status" value="1"/>
</dbReference>
<feature type="transmembrane region" description="Helical" evidence="11">
    <location>
        <begin position="77"/>
        <end position="96"/>
    </location>
</feature>
<evidence type="ECO:0000256" key="5">
    <source>
        <dbReference type="ARBA" id="ARBA00022475"/>
    </source>
</evidence>
<reference evidence="12" key="3">
    <citation type="submission" date="2025-08" db="UniProtKB">
        <authorList>
            <consortium name="Ensembl"/>
        </authorList>
    </citation>
    <scope>IDENTIFICATION</scope>
</reference>
<dbReference type="OMA" id="PRITYSY"/>
<evidence type="ECO:0000256" key="2">
    <source>
        <dbReference type="ARBA" id="ARBA00004651"/>
    </source>
</evidence>
<evidence type="ECO:0000256" key="7">
    <source>
        <dbReference type="ARBA" id="ARBA00022949"/>
    </source>
</evidence>
<dbReference type="Pfam" id="PF00822">
    <property type="entry name" value="PMP22_Claudin"/>
    <property type="match status" value="1"/>
</dbReference>
<dbReference type="GO" id="GO:0005923">
    <property type="term" value="C:bicellular tight junction"/>
    <property type="evidence" value="ECO:0007669"/>
    <property type="project" value="UniProtKB-SubCell"/>
</dbReference>
<dbReference type="FunFam" id="1.20.140.150:FF:000001">
    <property type="entry name" value="Claudin"/>
    <property type="match status" value="1"/>
</dbReference>
<dbReference type="GO" id="GO:0043269">
    <property type="term" value="P:regulation of monoatomic ion transport"/>
    <property type="evidence" value="ECO:0007669"/>
    <property type="project" value="Ensembl"/>
</dbReference>